<keyword evidence="2" id="KW-1003">Cell membrane</keyword>
<evidence type="ECO:0000256" key="5">
    <source>
        <dbReference type="ARBA" id="ARBA00023136"/>
    </source>
</evidence>
<accession>F5YMD3</accession>
<dbReference type="KEGG" id="tpi:TREPR_0190"/>
<evidence type="ECO:0000259" key="7">
    <source>
        <dbReference type="Pfam" id="PF00884"/>
    </source>
</evidence>
<feature type="transmembrane region" description="Helical" evidence="6">
    <location>
        <begin position="195"/>
        <end position="218"/>
    </location>
</feature>
<proteinExistence type="predicted"/>
<feature type="domain" description="Sulfatase N-terminal" evidence="7">
    <location>
        <begin position="252"/>
        <end position="516"/>
    </location>
</feature>
<dbReference type="Proteomes" id="UP000009223">
    <property type="component" value="Chromosome"/>
</dbReference>
<dbReference type="EMBL" id="CP001843">
    <property type="protein sequence ID" value="AEF86621.1"/>
    <property type="molecule type" value="Genomic_DNA"/>
</dbReference>
<dbReference type="EC" id="3.1.6.-" evidence="8"/>
<dbReference type="InterPro" id="IPR050448">
    <property type="entry name" value="OpgB/LTA_synthase_biosynth"/>
</dbReference>
<gene>
    <name evidence="8" type="ordered locus">TREPR_0190</name>
</gene>
<dbReference type="GO" id="GO:0016787">
    <property type="term" value="F:hydrolase activity"/>
    <property type="evidence" value="ECO:0007669"/>
    <property type="project" value="UniProtKB-KW"/>
</dbReference>
<dbReference type="RefSeq" id="WP_015706286.1">
    <property type="nucleotide sequence ID" value="NC_015578.1"/>
</dbReference>
<dbReference type="eggNOG" id="COG1368">
    <property type="taxonomic scope" value="Bacteria"/>
</dbReference>
<dbReference type="Gene3D" id="3.40.720.10">
    <property type="entry name" value="Alkaline Phosphatase, subunit A"/>
    <property type="match status" value="1"/>
</dbReference>
<name>F5YMD3_TREPZ</name>
<dbReference type="InterPro" id="IPR000917">
    <property type="entry name" value="Sulfatase_N"/>
</dbReference>
<feature type="transmembrane region" description="Helical" evidence="6">
    <location>
        <begin position="6"/>
        <end position="24"/>
    </location>
</feature>
<dbReference type="SUPFAM" id="SSF53649">
    <property type="entry name" value="Alkaline phosphatase-like"/>
    <property type="match status" value="1"/>
</dbReference>
<feature type="transmembrane region" description="Helical" evidence="6">
    <location>
        <begin position="71"/>
        <end position="93"/>
    </location>
</feature>
<reference evidence="9" key="1">
    <citation type="submission" date="2009-12" db="EMBL/GenBank/DDBJ databases">
        <title>Complete sequence of Treponema primitia strain ZAS-2.</title>
        <authorList>
            <person name="Tetu S.G."/>
            <person name="Matson E."/>
            <person name="Ren Q."/>
            <person name="Seshadri R."/>
            <person name="Elbourne L."/>
            <person name="Hassan K.A."/>
            <person name="Durkin A."/>
            <person name="Radune D."/>
            <person name="Mohamoud Y."/>
            <person name="Shay R."/>
            <person name="Jin S."/>
            <person name="Zhang X."/>
            <person name="Lucey K."/>
            <person name="Ballor N.R."/>
            <person name="Ottesen E."/>
            <person name="Rosenthal R."/>
            <person name="Allen A."/>
            <person name="Leadbetter J.R."/>
            <person name="Paulsen I.T."/>
        </authorList>
    </citation>
    <scope>NUCLEOTIDE SEQUENCE [LARGE SCALE GENOMIC DNA]</scope>
    <source>
        <strain evidence="9">ATCC BAA-887 / DSM 12427 / ZAS-2</strain>
    </source>
</reference>
<dbReference type="GO" id="GO:0005886">
    <property type="term" value="C:plasma membrane"/>
    <property type="evidence" value="ECO:0007669"/>
    <property type="project" value="UniProtKB-SubCell"/>
</dbReference>
<dbReference type="Pfam" id="PF00884">
    <property type="entry name" value="Sulfatase"/>
    <property type="match status" value="1"/>
</dbReference>
<dbReference type="HOGENOM" id="CLU_023986_2_0_12"/>
<dbReference type="PANTHER" id="PTHR47371:SF3">
    <property type="entry name" value="PHOSPHOGLYCEROL TRANSFERASE I"/>
    <property type="match status" value="1"/>
</dbReference>
<dbReference type="AlphaFoldDB" id="F5YMD3"/>
<evidence type="ECO:0000313" key="9">
    <source>
        <dbReference type="Proteomes" id="UP000009223"/>
    </source>
</evidence>
<keyword evidence="9" id="KW-1185">Reference proteome</keyword>
<comment type="subcellular location">
    <subcellularLocation>
        <location evidence="1">Cell membrane</location>
        <topology evidence="1">Multi-pass membrane protein</topology>
    </subcellularLocation>
</comment>
<evidence type="ECO:0000256" key="2">
    <source>
        <dbReference type="ARBA" id="ARBA00022475"/>
    </source>
</evidence>
<reference evidence="8 9" key="2">
    <citation type="journal article" date="2011" name="ISME J.">
        <title>RNA-seq reveals cooperative metabolic interactions between two termite-gut spirochete species in co-culture.</title>
        <authorList>
            <person name="Rosenthal A.Z."/>
            <person name="Matson E.G."/>
            <person name="Eldar A."/>
            <person name="Leadbetter J.R."/>
        </authorList>
    </citation>
    <scope>NUCLEOTIDE SEQUENCE [LARGE SCALE GENOMIC DNA]</scope>
    <source>
        <strain evidence="9">ATCC BAA-887 / DSM 12427 / ZAS-2</strain>
    </source>
</reference>
<dbReference type="InterPro" id="IPR017850">
    <property type="entry name" value="Alkaline_phosphatase_core_sf"/>
</dbReference>
<feature type="transmembrane region" description="Helical" evidence="6">
    <location>
        <begin position="31"/>
        <end position="51"/>
    </location>
</feature>
<dbReference type="CDD" id="cd16015">
    <property type="entry name" value="LTA_synthase"/>
    <property type="match status" value="1"/>
</dbReference>
<evidence type="ECO:0000256" key="1">
    <source>
        <dbReference type="ARBA" id="ARBA00004651"/>
    </source>
</evidence>
<keyword evidence="3 6" id="KW-0812">Transmembrane</keyword>
<sequence length="591" mass="67180">MFLIINSFIAVLPLFVYVLIIRKMSIIKTLGILYIGGNAFFLCMYTLYYVLVSATTLDPSNSLILISQRLSLKYIVVSCFLGICGILLYSILIHNNIISIKKRKCGSIYISFFCTLLIINLTLHYSSVFGINAIAALHFHIIQPINEINFVMVKQFVILPFISTVLMFVVFFILSSIRLNISFFMITISKSIKKICSITISIIMPIIALVFAAFQIGLPQYLRTLDLPPSSFYENNYIDPVNIKISFPEKKRNLIVIFVESLEIGFLPYELGGGFSENLVPEIKYLIENNISFSNSENFGGSNQVNGTGWTMAGILSQLNGVPIAPSFGGHSLGYYFADTFMPGAYGVGDILNSNGYKQYLICGADANFSDKDKYYLTHKDSIIYDYKYFQENKFISKFYKVWWGIEDRKLYSFAKELISKNIENDEPFFLTIETADTHPIDGYLDKNAERNYDSQFKNVLHDMSKQLNDFISWLKQQAFYKNTTIVVLGDHLYMDDTVFDTVPSERHPINIFINSLLDDTYSKNRQFTSFDIFPLVIGSIGGEYSEKGLGLGRSINTSERSLLEEFGDIQLLNNELSLKSILYNELVGIN</sequence>
<feature type="transmembrane region" description="Helical" evidence="6">
    <location>
        <begin position="105"/>
        <end position="123"/>
    </location>
</feature>
<evidence type="ECO:0000313" key="8">
    <source>
        <dbReference type="EMBL" id="AEF86621.1"/>
    </source>
</evidence>
<keyword evidence="5 6" id="KW-0472">Membrane</keyword>
<keyword evidence="8" id="KW-0378">Hydrolase</keyword>
<organism evidence="8 9">
    <name type="scientific">Treponema primitia (strain ATCC BAA-887 / DSM 12427 / ZAS-2)</name>
    <dbReference type="NCBI Taxonomy" id="545694"/>
    <lineage>
        <taxon>Bacteria</taxon>
        <taxon>Pseudomonadati</taxon>
        <taxon>Spirochaetota</taxon>
        <taxon>Spirochaetia</taxon>
        <taxon>Spirochaetales</taxon>
        <taxon>Treponemataceae</taxon>
        <taxon>Treponema</taxon>
    </lineage>
</organism>
<protein>
    <submittedName>
        <fullName evidence="8">Sulfatase domain protein</fullName>
        <ecNumber evidence="8">3.1.6.-</ecNumber>
    </submittedName>
</protein>
<evidence type="ECO:0000256" key="4">
    <source>
        <dbReference type="ARBA" id="ARBA00022989"/>
    </source>
</evidence>
<feature type="transmembrane region" description="Helical" evidence="6">
    <location>
        <begin position="156"/>
        <end position="174"/>
    </location>
</feature>
<evidence type="ECO:0000256" key="6">
    <source>
        <dbReference type="SAM" id="Phobius"/>
    </source>
</evidence>
<keyword evidence="4 6" id="KW-1133">Transmembrane helix</keyword>
<evidence type="ECO:0000256" key="3">
    <source>
        <dbReference type="ARBA" id="ARBA00022692"/>
    </source>
</evidence>
<dbReference type="STRING" id="545694.TREPR_0190"/>
<dbReference type="PANTHER" id="PTHR47371">
    <property type="entry name" value="LIPOTEICHOIC ACID SYNTHASE"/>
    <property type="match status" value="1"/>
</dbReference>
<dbReference type="OrthoDB" id="9760224at2"/>